<evidence type="ECO:0000313" key="2">
    <source>
        <dbReference type="Proteomes" id="UP000305546"/>
    </source>
</evidence>
<keyword evidence="2" id="KW-1185">Reference proteome</keyword>
<name>A0A5C4LW57_9PSEU</name>
<dbReference type="Gene3D" id="1.10.540.10">
    <property type="entry name" value="Acyl-CoA dehydrogenase/oxidase, N-terminal domain"/>
    <property type="match status" value="1"/>
</dbReference>
<dbReference type="EMBL" id="VDFW01000040">
    <property type="protein sequence ID" value="TNC20788.1"/>
    <property type="molecule type" value="Genomic_DNA"/>
</dbReference>
<dbReference type="Proteomes" id="UP000305546">
    <property type="component" value="Unassembled WGS sequence"/>
</dbReference>
<comment type="caution">
    <text evidence="1">The sequence shown here is derived from an EMBL/GenBank/DDBJ whole genome shotgun (WGS) entry which is preliminary data.</text>
</comment>
<proteinExistence type="predicted"/>
<reference evidence="1 2" key="1">
    <citation type="submission" date="2019-06" db="EMBL/GenBank/DDBJ databases">
        <title>Amycolatopsis alkalitolerans sp. nov., isolated from Gastrodia elata Blume.</title>
        <authorList>
            <person name="Narsing Rao M.P."/>
            <person name="Li W.J."/>
        </authorList>
    </citation>
    <scope>NUCLEOTIDE SEQUENCE [LARGE SCALE GENOMIC DNA]</scope>
    <source>
        <strain evidence="1 2">SYSUP0005</strain>
    </source>
</reference>
<feature type="non-terminal residue" evidence="1">
    <location>
        <position position="41"/>
    </location>
</feature>
<dbReference type="AlphaFoldDB" id="A0A5C4LW57"/>
<organism evidence="1 2">
    <name type="scientific">Amycolatopsis alkalitolerans</name>
    <dbReference type="NCBI Taxonomy" id="2547244"/>
    <lineage>
        <taxon>Bacteria</taxon>
        <taxon>Bacillati</taxon>
        <taxon>Actinomycetota</taxon>
        <taxon>Actinomycetes</taxon>
        <taxon>Pseudonocardiales</taxon>
        <taxon>Pseudonocardiaceae</taxon>
        <taxon>Amycolatopsis</taxon>
    </lineage>
</organism>
<dbReference type="GO" id="GO:0016627">
    <property type="term" value="F:oxidoreductase activity, acting on the CH-CH group of donors"/>
    <property type="evidence" value="ECO:0007669"/>
    <property type="project" value="InterPro"/>
</dbReference>
<evidence type="ECO:0000313" key="1">
    <source>
        <dbReference type="EMBL" id="TNC20788.1"/>
    </source>
</evidence>
<accession>A0A5C4LW57</accession>
<protein>
    <submittedName>
        <fullName evidence="1">Acyl-CoA dehydrogenase family protein</fullName>
    </submittedName>
</protein>
<sequence>MARLAQTVGLTEVQAEILSTVRSFVDKEIIPHAQELEHADT</sequence>
<dbReference type="InterPro" id="IPR037069">
    <property type="entry name" value="AcylCoA_DH/ox_N_sf"/>
</dbReference>
<dbReference type="GO" id="GO:0050660">
    <property type="term" value="F:flavin adenine dinucleotide binding"/>
    <property type="evidence" value="ECO:0007669"/>
    <property type="project" value="InterPro"/>
</dbReference>
<gene>
    <name evidence="1" type="ORF">FG385_29980</name>
</gene>